<dbReference type="InterPro" id="IPR028426">
    <property type="entry name" value="Huntingtin_fam"/>
</dbReference>
<keyword evidence="15" id="KW-1185">Reference proteome</keyword>
<feature type="domain" description="RGS" evidence="12">
    <location>
        <begin position="2597"/>
        <end position="2714"/>
    </location>
</feature>
<dbReference type="InterPro" id="IPR011993">
    <property type="entry name" value="PH-like_dom_sf"/>
</dbReference>
<feature type="compositionally biased region" description="Low complexity" evidence="9">
    <location>
        <begin position="2305"/>
        <end position="2315"/>
    </location>
</feature>
<accession>A0AAN8M857</accession>
<feature type="compositionally biased region" description="Basic and acidic residues" evidence="9">
    <location>
        <begin position="2744"/>
        <end position="2770"/>
    </location>
</feature>
<dbReference type="Gene3D" id="3.10.20.90">
    <property type="entry name" value="Phosphatidylinositol 3-kinase Catalytic Subunit, Chain A, domain 1"/>
    <property type="match status" value="1"/>
</dbReference>
<dbReference type="InterPro" id="IPR003116">
    <property type="entry name" value="RBD_dom"/>
</dbReference>
<dbReference type="PROSITE" id="PS50106">
    <property type="entry name" value="PDZ"/>
    <property type="match status" value="1"/>
</dbReference>
<feature type="domain" description="RBD" evidence="13">
    <location>
        <begin position="2875"/>
        <end position="2945"/>
    </location>
</feature>
<evidence type="ECO:0000259" key="11">
    <source>
        <dbReference type="PROSITE" id="PS50106"/>
    </source>
</evidence>
<evidence type="ECO:0000259" key="12">
    <source>
        <dbReference type="PROSITE" id="PS50132"/>
    </source>
</evidence>
<evidence type="ECO:0000256" key="9">
    <source>
        <dbReference type="SAM" id="MobiDB-lite"/>
    </source>
</evidence>
<dbReference type="InterPro" id="IPR036034">
    <property type="entry name" value="PDZ_sf"/>
</dbReference>
<feature type="compositionally biased region" description="Basic residues" evidence="9">
    <location>
        <begin position="1824"/>
        <end position="1839"/>
    </location>
</feature>
<feature type="domain" description="PID" evidence="10">
    <location>
        <begin position="2088"/>
        <end position="2201"/>
    </location>
</feature>
<evidence type="ECO:0000256" key="6">
    <source>
        <dbReference type="ARBA" id="ARBA00022737"/>
    </source>
</evidence>
<feature type="region of interest" description="Disordered" evidence="9">
    <location>
        <begin position="964"/>
        <end position="987"/>
    </location>
</feature>
<comment type="function">
    <text evidence="1">May play a role in microtubule-mediated transport or vesicle function.</text>
</comment>
<comment type="caution">
    <text evidence="14">The sequence shown here is derived from an EMBL/GenBank/DDBJ whole genome shotgun (WGS) entry which is preliminary data.</text>
</comment>
<feature type="region of interest" description="Disordered" evidence="9">
    <location>
        <begin position="1721"/>
        <end position="1742"/>
    </location>
</feature>
<dbReference type="SMART" id="SM00390">
    <property type="entry name" value="GoLoco"/>
    <property type="match status" value="1"/>
</dbReference>
<dbReference type="Proteomes" id="UP001356427">
    <property type="component" value="Unassembled WGS sequence"/>
</dbReference>
<dbReference type="InterPro" id="IPR037880">
    <property type="entry name" value="RGS12_RGS"/>
</dbReference>
<feature type="compositionally biased region" description="Low complexity" evidence="9">
    <location>
        <begin position="1840"/>
        <end position="1852"/>
    </location>
</feature>
<organism evidence="14 15">
    <name type="scientific">Coregonus suidteri</name>
    <dbReference type="NCBI Taxonomy" id="861788"/>
    <lineage>
        <taxon>Eukaryota</taxon>
        <taxon>Metazoa</taxon>
        <taxon>Chordata</taxon>
        <taxon>Craniata</taxon>
        <taxon>Vertebrata</taxon>
        <taxon>Euteleostomi</taxon>
        <taxon>Actinopterygii</taxon>
        <taxon>Neopterygii</taxon>
        <taxon>Teleostei</taxon>
        <taxon>Protacanthopterygii</taxon>
        <taxon>Salmoniformes</taxon>
        <taxon>Salmonidae</taxon>
        <taxon>Coregoninae</taxon>
        <taxon>Coregonus</taxon>
    </lineage>
</organism>
<keyword evidence="6" id="KW-0677">Repeat</keyword>
<evidence type="ECO:0000256" key="4">
    <source>
        <dbReference type="ARBA" id="ARBA00007153"/>
    </source>
</evidence>
<dbReference type="SUPFAM" id="SSF48097">
    <property type="entry name" value="Regulator of G-protein signaling, RGS"/>
    <property type="match status" value="1"/>
</dbReference>
<dbReference type="SUPFAM" id="SSF50156">
    <property type="entry name" value="PDZ domain-like"/>
    <property type="match status" value="1"/>
</dbReference>
<dbReference type="EMBL" id="JAGTTL010000003">
    <property type="protein sequence ID" value="KAK6324444.1"/>
    <property type="molecule type" value="Genomic_DNA"/>
</dbReference>
<dbReference type="PRINTS" id="PR01301">
    <property type="entry name" value="RGSPROTEIN"/>
</dbReference>
<evidence type="ECO:0000256" key="2">
    <source>
        <dbReference type="ARBA" id="ARBA00004123"/>
    </source>
</evidence>
<dbReference type="SMART" id="SM00228">
    <property type="entry name" value="PDZ"/>
    <property type="match status" value="1"/>
</dbReference>
<feature type="region of interest" description="Disordered" evidence="9">
    <location>
        <begin position="537"/>
        <end position="572"/>
    </location>
</feature>
<dbReference type="InterPro" id="IPR016137">
    <property type="entry name" value="RGS"/>
</dbReference>
<feature type="compositionally biased region" description="Pro residues" evidence="9">
    <location>
        <begin position="2357"/>
        <end position="2375"/>
    </location>
</feature>
<evidence type="ECO:0000256" key="5">
    <source>
        <dbReference type="ARBA" id="ARBA00022490"/>
    </source>
</evidence>
<feature type="compositionally biased region" description="Polar residues" evidence="9">
    <location>
        <begin position="2272"/>
        <end position="2286"/>
    </location>
</feature>
<feature type="region of interest" description="Disordered" evidence="9">
    <location>
        <begin position="2266"/>
        <end position="2291"/>
    </location>
</feature>
<dbReference type="Pfam" id="PF20927">
    <property type="entry name" value="Htt_C-HEAT"/>
    <property type="match status" value="2"/>
</dbReference>
<comment type="subcellular location">
    <subcellularLocation>
        <location evidence="3">Cytoplasm</location>
    </subcellularLocation>
    <subcellularLocation>
        <location evidence="2">Nucleus</location>
    </subcellularLocation>
</comment>
<feature type="region of interest" description="Disordered" evidence="9">
    <location>
        <begin position="2806"/>
        <end position="2829"/>
    </location>
</feature>
<dbReference type="InterPro" id="IPR029071">
    <property type="entry name" value="Ubiquitin-like_domsf"/>
</dbReference>
<feature type="region of interest" description="Disordered" evidence="9">
    <location>
        <begin position="1180"/>
        <end position="1208"/>
    </location>
</feature>
<feature type="region of interest" description="Disordered" evidence="9">
    <location>
        <begin position="376"/>
        <end position="477"/>
    </location>
</feature>
<feature type="compositionally biased region" description="Pro residues" evidence="9">
    <location>
        <begin position="2335"/>
        <end position="2344"/>
    </location>
</feature>
<dbReference type="InterPro" id="IPR044926">
    <property type="entry name" value="RGS_subdomain_2"/>
</dbReference>
<feature type="domain" description="PDZ" evidence="11">
    <location>
        <begin position="1744"/>
        <end position="1821"/>
    </location>
</feature>
<evidence type="ECO:0000313" key="14">
    <source>
        <dbReference type="EMBL" id="KAK6324444.1"/>
    </source>
</evidence>
<dbReference type="GO" id="GO:0005634">
    <property type="term" value="C:nucleus"/>
    <property type="evidence" value="ECO:0007669"/>
    <property type="project" value="UniProtKB-SubCell"/>
</dbReference>
<feature type="compositionally biased region" description="Low complexity" evidence="9">
    <location>
        <begin position="444"/>
        <end position="464"/>
    </location>
</feature>
<evidence type="ECO:0000256" key="7">
    <source>
        <dbReference type="ARBA" id="ARBA00023242"/>
    </source>
</evidence>
<dbReference type="SMART" id="SM00455">
    <property type="entry name" value="RBD"/>
    <property type="match status" value="1"/>
</dbReference>
<feature type="compositionally biased region" description="Polar residues" evidence="9">
    <location>
        <begin position="3182"/>
        <end position="3198"/>
    </location>
</feature>
<feature type="compositionally biased region" description="Polar residues" evidence="9">
    <location>
        <begin position="3117"/>
        <end position="3128"/>
    </location>
</feature>
<dbReference type="PROSITE" id="PS50132">
    <property type="entry name" value="RGS"/>
    <property type="match status" value="1"/>
</dbReference>
<dbReference type="InterPro" id="IPR048413">
    <property type="entry name" value="Htt_C-HEAT_rpt"/>
</dbReference>
<dbReference type="PROSITE" id="PS50877">
    <property type="entry name" value="GOLOCO"/>
    <property type="match status" value="1"/>
</dbReference>
<dbReference type="InterPro" id="IPR024066">
    <property type="entry name" value="RGS_subdom1/3"/>
</dbReference>
<feature type="region of interest" description="Disordered" evidence="9">
    <location>
        <begin position="1866"/>
        <end position="1902"/>
    </location>
</feature>
<feature type="compositionally biased region" description="Low complexity" evidence="9">
    <location>
        <begin position="1192"/>
        <end position="1202"/>
    </location>
</feature>
<dbReference type="PROSITE" id="PS01179">
    <property type="entry name" value="PID"/>
    <property type="match status" value="1"/>
</dbReference>
<proteinExistence type="inferred from homology"/>
<feature type="compositionally biased region" description="Low complexity" evidence="9">
    <location>
        <begin position="1991"/>
        <end position="2004"/>
    </location>
</feature>
<feature type="compositionally biased region" description="Polar residues" evidence="9">
    <location>
        <begin position="380"/>
        <end position="390"/>
    </location>
</feature>
<dbReference type="GO" id="GO:0007165">
    <property type="term" value="P:signal transduction"/>
    <property type="evidence" value="ECO:0007669"/>
    <property type="project" value="InterPro"/>
</dbReference>
<dbReference type="InterPro" id="IPR003109">
    <property type="entry name" value="GoLoco_motif"/>
</dbReference>
<feature type="compositionally biased region" description="Basic and acidic residues" evidence="9">
    <location>
        <begin position="547"/>
        <end position="567"/>
    </location>
</feature>
<feature type="compositionally biased region" description="Pro residues" evidence="9">
    <location>
        <begin position="3153"/>
        <end position="3177"/>
    </location>
</feature>
<feature type="region of interest" description="Disordered" evidence="9">
    <location>
        <begin position="2949"/>
        <end position="3028"/>
    </location>
</feature>
<dbReference type="PANTHER" id="PTHR10170">
    <property type="entry name" value="HUNTINGTON DISEASE PROTEIN"/>
    <property type="match status" value="1"/>
</dbReference>
<feature type="region of interest" description="Disordered" evidence="9">
    <location>
        <begin position="2304"/>
        <end position="2404"/>
    </location>
</feature>
<dbReference type="GO" id="GO:0005737">
    <property type="term" value="C:cytoplasm"/>
    <property type="evidence" value="ECO:0007669"/>
    <property type="project" value="UniProtKB-SubCell"/>
</dbReference>
<dbReference type="Gene3D" id="1.25.10.10">
    <property type="entry name" value="Leucine-rich Repeat Variant"/>
    <property type="match status" value="2"/>
</dbReference>
<dbReference type="CDD" id="cd08742">
    <property type="entry name" value="RGS_RGS12"/>
    <property type="match status" value="1"/>
</dbReference>
<reference evidence="14 15" key="1">
    <citation type="submission" date="2021-04" db="EMBL/GenBank/DDBJ databases">
        <authorList>
            <person name="De Guttry C."/>
            <person name="Zahm M."/>
            <person name="Klopp C."/>
            <person name="Cabau C."/>
            <person name="Louis A."/>
            <person name="Berthelot C."/>
            <person name="Parey E."/>
            <person name="Roest Crollius H."/>
            <person name="Montfort J."/>
            <person name="Robinson-Rechavi M."/>
            <person name="Bucao C."/>
            <person name="Bouchez O."/>
            <person name="Gislard M."/>
            <person name="Lluch J."/>
            <person name="Milhes M."/>
            <person name="Lampietro C."/>
            <person name="Lopez Roques C."/>
            <person name="Donnadieu C."/>
            <person name="Braasch I."/>
            <person name="Desvignes T."/>
            <person name="Postlethwait J."/>
            <person name="Bobe J."/>
            <person name="Wedekind C."/>
            <person name="Guiguen Y."/>
        </authorList>
    </citation>
    <scope>NUCLEOTIDE SEQUENCE [LARGE SCALE GENOMIC DNA]</scope>
    <source>
        <strain evidence="14">Cs_M1</strain>
        <tissue evidence="14">Blood</tissue>
    </source>
</reference>
<dbReference type="Pfam" id="PF16613">
    <property type="entry name" value="RGS12_us1"/>
    <property type="match status" value="1"/>
</dbReference>
<dbReference type="SUPFAM" id="SSF50729">
    <property type="entry name" value="PH domain-like"/>
    <property type="match status" value="1"/>
</dbReference>
<feature type="compositionally biased region" description="Polar residues" evidence="9">
    <location>
        <begin position="420"/>
        <end position="430"/>
    </location>
</feature>
<dbReference type="CDD" id="cd06710">
    <property type="entry name" value="PDZ_RGS12-like"/>
    <property type="match status" value="1"/>
</dbReference>
<evidence type="ECO:0000313" key="15">
    <source>
        <dbReference type="Proteomes" id="UP001356427"/>
    </source>
</evidence>
<dbReference type="InterPro" id="IPR011989">
    <property type="entry name" value="ARM-like"/>
</dbReference>
<dbReference type="FunFam" id="1.25.10.10:FF:000273">
    <property type="entry name" value="Huntingtin"/>
    <property type="match status" value="1"/>
</dbReference>
<evidence type="ECO:0000256" key="1">
    <source>
        <dbReference type="ARBA" id="ARBA00002907"/>
    </source>
</evidence>
<evidence type="ECO:0000259" key="10">
    <source>
        <dbReference type="PROSITE" id="PS01179"/>
    </source>
</evidence>
<evidence type="ECO:0000256" key="8">
    <source>
        <dbReference type="ARBA" id="ARBA00068126"/>
    </source>
</evidence>
<feature type="region of interest" description="Disordered" evidence="9">
    <location>
        <begin position="1492"/>
        <end position="1527"/>
    </location>
</feature>
<dbReference type="SMART" id="SM00462">
    <property type="entry name" value="PTB"/>
    <property type="match status" value="1"/>
</dbReference>
<feature type="region of interest" description="Disordered" evidence="9">
    <location>
        <begin position="1978"/>
        <end position="2025"/>
    </location>
</feature>
<dbReference type="Gene3D" id="1.10.196.10">
    <property type="match status" value="1"/>
</dbReference>
<dbReference type="FunFam" id="1.10.167.10:FF:000001">
    <property type="entry name" value="Putative regulator of g-protein signaling 12"/>
    <property type="match status" value="1"/>
</dbReference>
<dbReference type="Pfam" id="PF20926">
    <property type="entry name" value="Htt_N-HEAT_1"/>
    <property type="match status" value="1"/>
</dbReference>
<feature type="compositionally biased region" description="Polar residues" evidence="9">
    <location>
        <begin position="2731"/>
        <end position="2743"/>
    </location>
</feature>
<dbReference type="SUPFAM" id="SSF54236">
    <property type="entry name" value="Ubiquitin-like"/>
    <property type="match status" value="1"/>
</dbReference>
<keyword evidence="7" id="KW-0539">Nucleus</keyword>
<dbReference type="Pfam" id="PF00615">
    <property type="entry name" value="RGS"/>
    <property type="match status" value="1"/>
</dbReference>
<dbReference type="InterPro" id="IPR016024">
    <property type="entry name" value="ARM-type_fold"/>
</dbReference>
<keyword evidence="5" id="KW-0963">Cytoplasm</keyword>
<feature type="region of interest" description="Disordered" evidence="9">
    <location>
        <begin position="3069"/>
        <end position="3198"/>
    </location>
</feature>
<dbReference type="SUPFAM" id="SSF48371">
    <property type="entry name" value="ARM repeat"/>
    <property type="match status" value="2"/>
</dbReference>
<dbReference type="InterPro" id="IPR048411">
    <property type="entry name" value="Htt_N_HEAT_rpt-1"/>
</dbReference>
<dbReference type="Gene3D" id="1.10.167.10">
    <property type="entry name" value="Regulator of G-protein Signalling 4, domain 2"/>
    <property type="match status" value="1"/>
</dbReference>
<dbReference type="InterPro" id="IPR006020">
    <property type="entry name" value="PTB/PI_dom"/>
</dbReference>
<feature type="region of interest" description="Disordered" evidence="9">
    <location>
        <begin position="2477"/>
        <end position="2534"/>
    </location>
</feature>
<dbReference type="InterPro" id="IPR001478">
    <property type="entry name" value="PDZ"/>
</dbReference>
<evidence type="ECO:0000259" key="13">
    <source>
        <dbReference type="PROSITE" id="PS50898"/>
    </source>
</evidence>
<feature type="region of interest" description="Disordered" evidence="9">
    <location>
        <begin position="2724"/>
        <end position="2770"/>
    </location>
</feature>
<name>A0AAN8M857_9TELE</name>
<dbReference type="CDD" id="cd13162">
    <property type="entry name" value="PTB_RGS12"/>
    <property type="match status" value="1"/>
</dbReference>
<evidence type="ECO:0000256" key="3">
    <source>
        <dbReference type="ARBA" id="ARBA00004496"/>
    </source>
</evidence>
<feature type="compositionally biased region" description="Acidic residues" evidence="9">
    <location>
        <begin position="1181"/>
        <end position="1191"/>
    </location>
</feature>
<feature type="region of interest" description="Disordered" evidence="9">
    <location>
        <begin position="1820"/>
        <end position="1852"/>
    </location>
</feature>
<dbReference type="Pfam" id="PF00595">
    <property type="entry name" value="PDZ"/>
    <property type="match status" value="1"/>
</dbReference>
<feature type="compositionally biased region" description="Low complexity" evidence="9">
    <location>
        <begin position="3069"/>
        <end position="3078"/>
    </location>
</feature>
<sequence length="3198" mass="348726">MATMDKLMKAFESLKSFQQQQGPPTAEEMVQKQKKELATTKKDRVAHCLTICENIVAQSLRTSPEFQKLLGIAMEMFLLCSDDRESDVRMVADECLNKIIKLFLKTLPEVPTETLKPYLVNLLPCLTRITKRQEESVQETLAAAIPKIMSALGHFANDGEIKVLLKSFVANLKSTSPTIRRTAASSAASMCQHSRRASYFYTWLLNILLGLLVPVDEDHPSHLVLGVLLTLRYLMPQLQQQDRTTSLKGSFGVTRKESDVQPTPEQLLQAYELTLHYTQHGDHNVVTAALELLQQMFRTPPPELLHMLITRGSVLHAGVFRQDIESRARSGSVLEFIGKMLSGEEEGLEDDPERAEVTTGAFTGTAQHALQPGESVDISGASSEQGTTALGTSGTVSGSEGGAGTPESPNDNGADEDMLSHSSSGANVTPETADYATPENAEMPDGPLLDPLGDPSLPPSADSSQTTTEGPDSAVTPSDVAELVLDSSESLYSGMQIGTLQDEEEEGAVPSSLGQAHPEPFSQSALALSRPHLLEGRGHNRQASDSSVDHFIPKEEPVETTELENKPSRIKGPIGHYTDQGAEPLVHCVRLLSASFLLTGQKNGLVPDKEVRVSVKVLAVSCIGAAAALHPEAFFNSLFLEPLDGVTQEEQQYISDVLCLISHGDPQIRGATGVLCGAIIHSALIKTRYNIHTWMSTIHNSTGNPVSLVDLVPVLQNTLKDESSVTCKMACSAVRHCIMTLCSSTLSELGLQLLVDLLTLKDCSYWLVRTELLDTLAEVDFRLVNFLEKRTESLHKGEHHYTGLLRLQERVLNDVVIHLLGDDDPRVRHIAAATVSRLVSRLFYECDQGQADPVVAIARDQSSVYLQLLMHETLPPSHFTVSTITRTYRGYNLSQGVSDVTVENNLSRVVSAVSHALTSSTSRALTFGCCEALHLLTTTFPACTWSTGWHCGYVSSTITHPNRSNLNRSRARSHSLSQPGSGPLEEGKRTLTVGMANMVLSLLSSAWFPLDLSAHQDALLLAGNLLAGTKEWRDQEDLERTQCNVLAVQAITSLVLSAMTLPTAGNPAVSCLEQQPRNKTLKVLDTRFGRKLSVIRGAVERELQAMVSKRDNVHTPHPYHTWDPVPSLSAVSPAGTLISHEKLLLQINTEREMGNMDYKLGQVSIHSVWLGNNITPLREEEWGEDEEDETDTPAPASTPTSPINSRKHRAGVDIHSCSQFLLDLYSQWLLPGSPSNRRTPVVLISEVVRSLLAVSDLFTERNQFEMMFTTLMELQKSHPPEDEIVNQYLVPAVCKAAAVLGMDKATSEPVCRVLEVTLRSTHLPSRMGALHGLLYVLECDLLDDTAKQLIPTVSDYILSNLRAIAHCVNLHNQQHVLVMCAVAFYMMENYPLDVGAEFTAGVIQMCGVMVSASEDSTPSVIYHCVLRGLERLLLSEQLSRMDGEALVKLSVDRVNMPSPHRAMAALGLMLTCMYTAVRTSACTAESALGSEVKGQGSEVTSGPVAFSSGKEKASPGRPTDAVDPQAPDSESVIVAMERVSVLFDRIRKGFPSEARVVARILPQFLDDFFPPQDVMNKVIGEFLSNQQPYPQFMATVVYKVFQTLHATGQSSMVTDWVLLSLSNFTQRTPVAMAMWSLSCFFISASTSQWVSALLPHVISRMGKSDVVDVNLFCLVAMDFYRHQIDEELDRRAFQSVFQTVASPGNPYQKLLDCLQSDPLPDLQTDTSSKRRHGGHGGSGDRIRGVEVARGRAGYGFTLSGQGPCVLSCILKGSPADYVGLRSGDHILSVNDINVSKASHEDVVKLIGRCTGVLHLVVAEGDRGGRRHGHGGTNRNRRHGNNSGSPAGGAAAAADSCSSDEELCGFHNNSSRGGNNNNSVKPGSRGNSASGGGGGGGGGVVVGSSPSWTLKPWHDAATTMLHRRDGARFLPDVTLGIQAKEFNLDELWNSVTIGFLVTSLTKALLPRLLSLDRAASSRKNRVIAPPPPPPRASSSSSASAKPARPLSEPEFPPYHNGRGRSRSNPNLLSEEEMARVLMSDDSVFLDGFHLQEAEVQVNTEDVLERWKGTFLPGLSPARVILNPHVGMMVGYLGSIELASTGASLESDSLQAIRGSMRRLRAEQKIHSLVLMKVMHDCVRLCSDRRQVLATYPAEKLAFSACCPDDRRFFGLVTMQASHDDDGHYGNGNREEEGGLRTSCHVFIVDPELCHHQVHVGVARRFGFECTPDHDTGGCLEFPLTSQPLLQFVSVLYRDMGENIEGVRARAFVDPDNDPQQNHSTSSNSDSGIGNFLPEEKSNRVLLVDLGGHNHNHNPGPRHWDSPPPPSAQGWNQVPPGVNPGPPLPLHLPRTTTTATSPTSPPVPPAIPLGGPTPPTPHSTTTRQGRGEIEGEDLEEEESRAWPRPSSTISLNAGYRSIDQESYAESTDGWSSANCSTLPPPMNKIPADRYRAPLPAGDLPLPPQPPRLTTQKDEWAKKLFGPGAGAGEKGLGEPKQNGKRRGNGKDGEKKAGRFRGLTKGFPPLPQRSSGRRSFGRSKHISLARSLDDLESAVVSDRELNSVDLQGCGSDTSVNSNASLPSVQCHRRHTERRVASWAVCFERLLQDPLGVRYFSEFLKKEFSEENIVFWQACEFFSHVPENDKKQLSQRAREIYNSYLSSKATTPVNIDSQAQLADDILNAPRPDMFKEQQLQIFNLMKFDSYTRFLKSLLYQECMLAEVEGRPLPDPCHIPSSPTSKHSTGSDRSTPKKEDKKTKSGRSLNEDRERDECGGDKKKGMFFSWSRNRSFGKGPKKRDLADINYNFSGSNGRRASQGSLSSGNSLDLGMSGSGKNEVSIRTCRWFVWKRVLSSETVSEVLAWFVRQCNMSYQMGYYVALCRLDLVPINRSVGLKAKPTKPVTEVLRPVVAKYGLHLSDLVARISGEEEPLDLGLPISNLDGLRVVLDLADNTPGKDKQIVAPSKSNAPPPTTRNQSATGDKRVSGKPSVVLGNGNKPPSSARDNRLLPSSHHNTAAPKKAPQHEKRKQKKMNVDEAEELFQLISKAQCNRADDQRGLLNKSDLTLPDFLRLNPSSSSSSSALPLPPACFTQHGRGGGNHDDSDTYGYKENGRHGNKENGGAISQSQSLDSSLGTGGVGGGQEREEEEEEEEEDERSSPPPTATDPLPRSPAPCPQSTPPPRGITTYEATPPQTAGAGSQSRC</sequence>
<feature type="compositionally biased region" description="Low complexity" evidence="9">
    <location>
        <begin position="2811"/>
        <end position="2829"/>
    </location>
</feature>
<dbReference type="InterPro" id="IPR036305">
    <property type="entry name" value="RGS_sf"/>
</dbReference>
<dbReference type="Gene3D" id="2.30.29.30">
    <property type="entry name" value="Pleckstrin-homology domain (PH domain)/Phosphotyrosine-binding domain (PTB)"/>
    <property type="match status" value="1"/>
</dbReference>
<feature type="compositionally biased region" description="Gly residues" evidence="9">
    <location>
        <begin position="1888"/>
        <end position="1900"/>
    </location>
</feature>
<dbReference type="PROSITE" id="PS50898">
    <property type="entry name" value="RBD"/>
    <property type="match status" value="1"/>
</dbReference>
<dbReference type="Gene3D" id="2.30.42.10">
    <property type="match status" value="1"/>
</dbReference>
<feature type="compositionally biased region" description="Low complexity" evidence="9">
    <location>
        <begin position="2345"/>
        <end position="2356"/>
    </location>
</feature>
<gene>
    <name evidence="14" type="ORF">J4Q44_G00037860</name>
</gene>
<comment type="similarity">
    <text evidence="4">Belongs to the huntingtin family.</text>
</comment>
<feature type="compositionally biased region" description="Acidic residues" evidence="9">
    <location>
        <begin position="3139"/>
        <end position="3150"/>
    </location>
</feature>
<dbReference type="PANTHER" id="PTHR10170:SF10">
    <property type="entry name" value="HUNTINGTIN"/>
    <property type="match status" value="1"/>
</dbReference>
<protein>
    <recommendedName>
        <fullName evidence="8">Huntingtin</fullName>
    </recommendedName>
</protein>
<feature type="compositionally biased region" description="Low complexity" evidence="9">
    <location>
        <begin position="1867"/>
        <end position="1887"/>
    </location>
</feature>
<dbReference type="GO" id="GO:0030695">
    <property type="term" value="F:GTPase regulator activity"/>
    <property type="evidence" value="ECO:0007669"/>
    <property type="project" value="InterPro"/>
</dbReference>
<dbReference type="SMART" id="SM00315">
    <property type="entry name" value="RGS"/>
    <property type="match status" value="1"/>
</dbReference>